<organism evidence="3 5">
    <name type="scientific">Lachnospira eligens</name>
    <dbReference type="NCBI Taxonomy" id="39485"/>
    <lineage>
        <taxon>Bacteria</taxon>
        <taxon>Bacillati</taxon>
        <taxon>Bacillota</taxon>
        <taxon>Clostridia</taxon>
        <taxon>Lachnospirales</taxon>
        <taxon>Lachnospiraceae</taxon>
        <taxon>Lachnospira</taxon>
    </lineage>
</organism>
<dbReference type="RefSeq" id="WP_118148097.1">
    <property type="nucleotide sequence ID" value="NZ_QRNK01000007.1"/>
</dbReference>
<dbReference type="PROSITE" id="PS52050">
    <property type="entry name" value="WYL"/>
    <property type="match status" value="1"/>
</dbReference>
<proteinExistence type="predicted"/>
<accession>A0A415MCZ4</accession>
<dbReference type="Proteomes" id="UP000285201">
    <property type="component" value="Unassembled WGS sequence"/>
</dbReference>
<evidence type="ECO:0000259" key="1">
    <source>
        <dbReference type="Pfam" id="PF13280"/>
    </source>
</evidence>
<dbReference type="InterPro" id="IPR051534">
    <property type="entry name" value="CBASS_pafABC_assoc_protein"/>
</dbReference>
<protein>
    <submittedName>
        <fullName evidence="3">WYL domain-containing protein</fullName>
    </submittedName>
</protein>
<evidence type="ECO:0000313" key="5">
    <source>
        <dbReference type="Proteomes" id="UP000285201"/>
    </source>
</evidence>
<dbReference type="Proteomes" id="UP000284794">
    <property type="component" value="Unassembled WGS sequence"/>
</dbReference>
<evidence type="ECO:0000313" key="3">
    <source>
        <dbReference type="EMBL" id="RHL70188.1"/>
    </source>
</evidence>
<sequence>MYEVMSKKLLVINILDILNKYSDAEHRLKQKDFIDILRKEYGMEVDRKAVRRNLSYLLECGYDIEYTEQIRTKKNGEQETIYTDWYIERTFSNSELRLLIDSLLFSKSIPYKQCTELIEKLESLSNCYFKSSVKHICNLQENPLVNKQLFYNIEILDEAISKGKQVKFRYNYYDMDYKLHNRCNSEGAPREYIINPYQMVATNGRYYLICNYDKYDNYANYRIDWITDIVLLDTKRKPMKKVKGLENGLNLSKHMADHIYMFSGDSGIVRFRAYRYIISELLDWFGKDIKFADYSEDEVMVTVHANLMAMRCFATQYARHITIISPENLVEQVVDDLRLALKRYE</sequence>
<gene>
    <name evidence="3" type="ORF">DW007_04220</name>
    <name evidence="2" type="ORF">DW811_01780</name>
</gene>
<reference evidence="4 5" key="1">
    <citation type="submission" date="2018-08" db="EMBL/GenBank/DDBJ databases">
        <title>A genome reference for cultivated species of the human gut microbiota.</title>
        <authorList>
            <person name="Zou Y."/>
            <person name="Xue W."/>
            <person name="Luo G."/>
        </authorList>
    </citation>
    <scope>NUCLEOTIDE SEQUENCE [LARGE SCALE GENOMIC DNA]</scope>
    <source>
        <strain evidence="3 5">AF36-7BH</strain>
        <strain evidence="2 4">AM32-2AC</strain>
    </source>
</reference>
<comment type="caution">
    <text evidence="3">The sequence shown here is derived from an EMBL/GenBank/DDBJ whole genome shotgun (WGS) entry which is preliminary data.</text>
</comment>
<dbReference type="EMBL" id="QROY01000003">
    <property type="protein sequence ID" value="RHL70188.1"/>
    <property type="molecule type" value="Genomic_DNA"/>
</dbReference>
<evidence type="ECO:0000313" key="4">
    <source>
        <dbReference type="Proteomes" id="UP000284794"/>
    </source>
</evidence>
<dbReference type="PANTHER" id="PTHR34580">
    <property type="match status" value="1"/>
</dbReference>
<evidence type="ECO:0000313" key="2">
    <source>
        <dbReference type="EMBL" id="RHD10402.1"/>
    </source>
</evidence>
<dbReference type="AlphaFoldDB" id="A0A415MCZ4"/>
<name>A0A415MCZ4_9FIRM</name>
<dbReference type="EMBL" id="QSIS01000002">
    <property type="protein sequence ID" value="RHD10402.1"/>
    <property type="molecule type" value="Genomic_DNA"/>
</dbReference>
<dbReference type="Pfam" id="PF13280">
    <property type="entry name" value="WYL"/>
    <property type="match status" value="1"/>
</dbReference>
<dbReference type="PANTHER" id="PTHR34580:SF1">
    <property type="entry name" value="PROTEIN PAFC"/>
    <property type="match status" value="1"/>
</dbReference>
<feature type="domain" description="WYL" evidence="1">
    <location>
        <begin position="153"/>
        <end position="229"/>
    </location>
</feature>
<dbReference type="InterPro" id="IPR026881">
    <property type="entry name" value="WYL_dom"/>
</dbReference>